<reference evidence="1 2" key="1">
    <citation type="journal article" date="2014" name="PLoS Genet.">
        <title>Phylogenetically driven sequencing of extremely halophilic archaea reveals strategies for static and dynamic osmo-response.</title>
        <authorList>
            <person name="Becker E.A."/>
            <person name="Seitzer P.M."/>
            <person name="Tritt A."/>
            <person name="Larsen D."/>
            <person name="Krusor M."/>
            <person name="Yao A.I."/>
            <person name="Wu D."/>
            <person name="Madern D."/>
            <person name="Eisen J.A."/>
            <person name="Darling A.E."/>
            <person name="Facciotti M.T."/>
        </authorList>
    </citation>
    <scope>NUCLEOTIDE SEQUENCE [LARGE SCALE GENOMIC DNA]</scope>
    <source>
        <strain evidence="1 2">DSM 18795</strain>
    </source>
</reference>
<dbReference type="OrthoDB" id="203899at2157"/>
<dbReference type="SUPFAM" id="SSF158622">
    <property type="entry name" value="YheA/YmcA-like"/>
    <property type="match status" value="1"/>
</dbReference>
<sequence>MSEAVSEASAVEESLQAFIQTLRDSEIYQQFVDASEQLEADDEAQSLLKAYQQKQQQLQGNEFDSSVMSDLQKLQTELSNNETIQQHRAAQEELVALLEQTNDVISKQIRREFAQSLGGGCC</sequence>
<dbReference type="Pfam" id="PF06133">
    <property type="entry name" value="Com_YlbF"/>
    <property type="match status" value="1"/>
</dbReference>
<proteinExistence type="predicted"/>
<gene>
    <name evidence="1" type="ORF">C492_09010</name>
</gene>
<dbReference type="PATRIC" id="fig|1227498.3.peg.1765"/>
<organism evidence="1 2">
    <name type="scientific">Natronococcus jeotgali DSM 18795</name>
    <dbReference type="NCBI Taxonomy" id="1227498"/>
    <lineage>
        <taxon>Archaea</taxon>
        <taxon>Methanobacteriati</taxon>
        <taxon>Methanobacteriota</taxon>
        <taxon>Stenosarchaea group</taxon>
        <taxon>Halobacteria</taxon>
        <taxon>Halobacteriales</taxon>
        <taxon>Natrialbaceae</taxon>
        <taxon>Natronococcus</taxon>
    </lineage>
</organism>
<dbReference type="InterPro" id="IPR023378">
    <property type="entry name" value="YheA/YmcA-like_dom_sf"/>
</dbReference>
<dbReference type="Gene3D" id="1.20.1500.10">
    <property type="entry name" value="YheA/YmcA-like"/>
    <property type="match status" value="1"/>
</dbReference>
<dbReference type="NCBIfam" id="NF041416">
    <property type="entry name" value="halo_CC_star_2"/>
    <property type="match status" value="1"/>
</dbReference>
<name>L9XMD9_9EURY</name>
<protein>
    <recommendedName>
        <fullName evidence="3">YlbF family regulator</fullName>
    </recommendedName>
</protein>
<evidence type="ECO:0000313" key="1">
    <source>
        <dbReference type="EMBL" id="ELY61833.1"/>
    </source>
</evidence>
<evidence type="ECO:0008006" key="3">
    <source>
        <dbReference type="Google" id="ProtNLM"/>
    </source>
</evidence>
<dbReference type="EMBL" id="AOIA01000080">
    <property type="protein sequence ID" value="ELY61833.1"/>
    <property type="molecule type" value="Genomic_DNA"/>
</dbReference>
<dbReference type="RefSeq" id="WP_008422515.1">
    <property type="nucleotide sequence ID" value="NZ_AOIA01000080.1"/>
</dbReference>
<keyword evidence="2" id="KW-1185">Reference proteome</keyword>
<comment type="caution">
    <text evidence="1">The sequence shown here is derived from an EMBL/GenBank/DDBJ whole genome shotgun (WGS) entry which is preliminary data.</text>
</comment>
<dbReference type="Proteomes" id="UP000011531">
    <property type="component" value="Unassembled WGS sequence"/>
</dbReference>
<accession>L9XMD9</accession>
<dbReference type="AlphaFoldDB" id="L9XMD9"/>
<evidence type="ECO:0000313" key="2">
    <source>
        <dbReference type="Proteomes" id="UP000011531"/>
    </source>
</evidence>
<dbReference type="InterPro" id="IPR010368">
    <property type="entry name" value="Com_YlbF"/>
</dbReference>
<dbReference type="STRING" id="1227498.C492_09010"/>